<organism evidence="1 2">
    <name type="scientific">Lyticum sinuosum</name>
    <dbReference type="NCBI Taxonomy" id="1332059"/>
    <lineage>
        <taxon>Bacteria</taxon>
        <taxon>Pseudomonadati</taxon>
        <taxon>Pseudomonadota</taxon>
        <taxon>Alphaproteobacteria</taxon>
        <taxon>Rickettsiales</taxon>
        <taxon>Lyticum</taxon>
    </lineage>
</organism>
<dbReference type="RefSeq" id="WP_322498781.1">
    <property type="nucleotide sequence ID" value="NZ_JARGYU010000002.1"/>
</dbReference>
<dbReference type="AlphaFoldDB" id="A0AAE4VKA1"/>
<dbReference type="Proteomes" id="UP001289135">
    <property type="component" value="Unassembled WGS sequence"/>
</dbReference>
<evidence type="ECO:0000313" key="2">
    <source>
        <dbReference type="Proteomes" id="UP001289135"/>
    </source>
</evidence>
<keyword evidence="2" id="KW-1185">Reference proteome</keyword>
<sequence>MLTLSNIRYISLKNAPRMLSMTIGPRACLLIAGNNSEYRTRILLEIARLNNYKKEKINQRLIDLIPKKKLPTEIFYNKVNVDLFIDEWRDQVGYLPEHPNGICFQRMTLLDNLILWAKLYNVEPALDLIINMCGLDRYIDYIYRDLTVLIRRISCIAIGLIMPNPTIWLMDNPLGDVFLDNIRGTLSIAQIICYKCNQNGIVILTSTLTQLNKLTKFLNDNSVDPIIANMDNESPDIEFYEL</sequence>
<proteinExistence type="predicted"/>
<dbReference type="GO" id="GO:0005524">
    <property type="term" value="F:ATP binding"/>
    <property type="evidence" value="ECO:0007669"/>
    <property type="project" value="UniProtKB-KW"/>
</dbReference>
<gene>
    <name evidence="1" type="ORF">Lyticum_00525</name>
</gene>
<protein>
    <submittedName>
        <fullName evidence="1">ABC transporter ATP-binding protein</fullName>
    </submittedName>
</protein>
<comment type="caution">
    <text evidence="1">The sequence shown here is derived from an EMBL/GenBank/DDBJ whole genome shotgun (WGS) entry which is preliminary data.</text>
</comment>
<dbReference type="InterPro" id="IPR027417">
    <property type="entry name" value="P-loop_NTPase"/>
</dbReference>
<keyword evidence="1" id="KW-0067">ATP-binding</keyword>
<name>A0AAE4VKA1_9RICK</name>
<dbReference type="Gene3D" id="3.40.50.300">
    <property type="entry name" value="P-loop containing nucleotide triphosphate hydrolases"/>
    <property type="match status" value="1"/>
</dbReference>
<dbReference type="EMBL" id="JARGYU010000002">
    <property type="protein sequence ID" value="MDZ5761352.1"/>
    <property type="molecule type" value="Genomic_DNA"/>
</dbReference>
<reference evidence="1" key="1">
    <citation type="submission" date="2023-02" db="EMBL/GenBank/DDBJ databases">
        <title>Host association and intracellularity evolved multiple times independently in the Rickettsiales.</title>
        <authorList>
            <person name="Castelli M."/>
            <person name="Nardi T."/>
            <person name="Gammuto L."/>
            <person name="Bellinzona G."/>
            <person name="Sabaneyeva E."/>
            <person name="Potekhin A."/>
            <person name="Serra V."/>
            <person name="Petroni G."/>
            <person name="Sassera D."/>
        </authorList>
    </citation>
    <scope>NUCLEOTIDE SEQUENCE</scope>
    <source>
        <strain evidence="1">USBL-36I1</strain>
    </source>
</reference>
<keyword evidence="1" id="KW-0547">Nucleotide-binding</keyword>
<dbReference type="SUPFAM" id="SSF52540">
    <property type="entry name" value="P-loop containing nucleoside triphosphate hydrolases"/>
    <property type="match status" value="1"/>
</dbReference>
<evidence type="ECO:0000313" key="1">
    <source>
        <dbReference type="EMBL" id="MDZ5761352.1"/>
    </source>
</evidence>
<accession>A0AAE4VKA1</accession>